<dbReference type="Pfam" id="PF00005">
    <property type="entry name" value="ABC_tran"/>
    <property type="match status" value="1"/>
</dbReference>
<dbReference type="Gene3D" id="1.20.1560.10">
    <property type="entry name" value="ABC transporter type 1, transmembrane domain"/>
    <property type="match status" value="1"/>
</dbReference>
<evidence type="ECO:0000259" key="9">
    <source>
        <dbReference type="PROSITE" id="PS50893"/>
    </source>
</evidence>
<dbReference type="InterPro" id="IPR036640">
    <property type="entry name" value="ABC1_TM_sf"/>
</dbReference>
<evidence type="ECO:0000256" key="8">
    <source>
        <dbReference type="SAM" id="Phobius"/>
    </source>
</evidence>
<feature type="domain" description="ABC transmembrane type-1" evidence="10">
    <location>
        <begin position="37"/>
        <end position="313"/>
    </location>
</feature>
<evidence type="ECO:0000256" key="1">
    <source>
        <dbReference type="ARBA" id="ARBA00004651"/>
    </source>
</evidence>
<dbReference type="Gene3D" id="3.40.50.300">
    <property type="entry name" value="P-loop containing nucleotide triphosphate hydrolases"/>
    <property type="match status" value="1"/>
</dbReference>
<keyword evidence="5 8" id="KW-1133">Transmembrane helix</keyword>
<comment type="subcellular location">
    <subcellularLocation>
        <location evidence="1">Cell membrane</location>
        <topology evidence="1">Multi-pass membrane protein</topology>
    </subcellularLocation>
</comment>
<dbReference type="InterPro" id="IPR011527">
    <property type="entry name" value="ABC1_TM_dom"/>
</dbReference>
<keyword evidence="3" id="KW-0547">Nucleotide-binding</keyword>
<dbReference type="GO" id="GO:0015421">
    <property type="term" value="F:ABC-type oligopeptide transporter activity"/>
    <property type="evidence" value="ECO:0007669"/>
    <property type="project" value="TreeGrafter"/>
</dbReference>
<feature type="transmembrane region" description="Helical" evidence="8">
    <location>
        <begin position="32"/>
        <end position="52"/>
    </location>
</feature>
<dbReference type="GO" id="GO:0005524">
    <property type="term" value="F:ATP binding"/>
    <property type="evidence" value="ECO:0007669"/>
    <property type="project" value="UniProtKB-KW"/>
</dbReference>
<comment type="caution">
    <text evidence="11">The sequence shown here is derived from an EMBL/GenBank/DDBJ whole genome shotgun (WGS) entry which is preliminary data.</text>
</comment>
<dbReference type="SUPFAM" id="SSF90123">
    <property type="entry name" value="ABC transporter transmembrane region"/>
    <property type="match status" value="1"/>
</dbReference>
<proteinExistence type="predicted"/>
<keyword evidence="2 8" id="KW-0812">Transmembrane</keyword>
<evidence type="ECO:0000256" key="3">
    <source>
        <dbReference type="ARBA" id="ARBA00022741"/>
    </source>
</evidence>
<dbReference type="InterPro" id="IPR003439">
    <property type="entry name" value="ABC_transporter-like_ATP-bd"/>
</dbReference>
<organism evidence="11 12">
    <name type="scientific">Kitasatospora phosalacinea</name>
    <dbReference type="NCBI Taxonomy" id="2065"/>
    <lineage>
        <taxon>Bacteria</taxon>
        <taxon>Bacillati</taxon>
        <taxon>Actinomycetota</taxon>
        <taxon>Actinomycetes</taxon>
        <taxon>Kitasatosporales</taxon>
        <taxon>Streptomycetaceae</taxon>
        <taxon>Kitasatospora</taxon>
    </lineage>
</organism>
<feature type="transmembrane region" description="Helical" evidence="8">
    <location>
        <begin position="149"/>
        <end position="166"/>
    </location>
</feature>
<evidence type="ECO:0000313" key="12">
    <source>
        <dbReference type="Proteomes" id="UP001165041"/>
    </source>
</evidence>
<evidence type="ECO:0000259" key="10">
    <source>
        <dbReference type="PROSITE" id="PS50929"/>
    </source>
</evidence>
<dbReference type="GO" id="GO:0016887">
    <property type="term" value="F:ATP hydrolysis activity"/>
    <property type="evidence" value="ECO:0007669"/>
    <property type="project" value="InterPro"/>
</dbReference>
<dbReference type="PROSITE" id="PS00211">
    <property type="entry name" value="ABC_TRANSPORTER_1"/>
    <property type="match status" value="1"/>
</dbReference>
<reference evidence="11" key="1">
    <citation type="submission" date="2023-02" db="EMBL/GenBank/DDBJ databases">
        <title>Kitasatospora phosalacinea NBRC 14627.</title>
        <authorList>
            <person name="Ichikawa N."/>
            <person name="Sato H."/>
            <person name="Tonouchi N."/>
        </authorList>
    </citation>
    <scope>NUCLEOTIDE SEQUENCE</scope>
    <source>
        <strain evidence="11">NBRC 14627</strain>
    </source>
</reference>
<evidence type="ECO:0000256" key="6">
    <source>
        <dbReference type="ARBA" id="ARBA00023136"/>
    </source>
</evidence>
<feature type="region of interest" description="Disordered" evidence="7">
    <location>
        <begin position="586"/>
        <end position="614"/>
    </location>
</feature>
<evidence type="ECO:0000256" key="5">
    <source>
        <dbReference type="ARBA" id="ARBA00022989"/>
    </source>
</evidence>
<dbReference type="PANTHER" id="PTHR43394:SF1">
    <property type="entry name" value="ATP-BINDING CASSETTE SUB-FAMILY B MEMBER 10, MITOCHONDRIAL"/>
    <property type="match status" value="1"/>
</dbReference>
<protein>
    <submittedName>
        <fullName evidence="11">ABC transporter</fullName>
    </submittedName>
</protein>
<dbReference type="GO" id="GO:0005886">
    <property type="term" value="C:plasma membrane"/>
    <property type="evidence" value="ECO:0007669"/>
    <property type="project" value="UniProtKB-SubCell"/>
</dbReference>
<dbReference type="PROSITE" id="PS50929">
    <property type="entry name" value="ABC_TM1F"/>
    <property type="match status" value="1"/>
</dbReference>
<dbReference type="InterPro" id="IPR017871">
    <property type="entry name" value="ABC_transporter-like_CS"/>
</dbReference>
<dbReference type="SMART" id="SM00382">
    <property type="entry name" value="AAA"/>
    <property type="match status" value="1"/>
</dbReference>
<keyword evidence="6 8" id="KW-0472">Membrane</keyword>
<name>A0A9W6Q239_9ACTN</name>
<dbReference type="PANTHER" id="PTHR43394">
    <property type="entry name" value="ATP-DEPENDENT PERMEASE MDL1, MITOCHONDRIAL"/>
    <property type="match status" value="1"/>
</dbReference>
<feature type="transmembrane region" description="Helical" evidence="8">
    <location>
        <begin position="250"/>
        <end position="272"/>
    </location>
</feature>
<dbReference type="PROSITE" id="PS50893">
    <property type="entry name" value="ABC_TRANSPORTER_2"/>
    <property type="match status" value="1"/>
</dbReference>
<gene>
    <name evidence="11" type="ORF">Kpho02_08330</name>
</gene>
<evidence type="ECO:0000256" key="2">
    <source>
        <dbReference type="ARBA" id="ARBA00022692"/>
    </source>
</evidence>
<dbReference type="CDD" id="cd18551">
    <property type="entry name" value="ABC_6TM_LmrA_like"/>
    <property type="match status" value="1"/>
</dbReference>
<accession>A0A9W6Q239</accession>
<keyword evidence="4" id="KW-0067">ATP-binding</keyword>
<dbReference type="InterPro" id="IPR039421">
    <property type="entry name" value="Type_1_exporter"/>
</dbReference>
<dbReference type="Proteomes" id="UP001165041">
    <property type="component" value="Unassembled WGS sequence"/>
</dbReference>
<feature type="domain" description="ABC transporter" evidence="9">
    <location>
        <begin position="350"/>
        <end position="585"/>
    </location>
</feature>
<evidence type="ECO:0000256" key="7">
    <source>
        <dbReference type="SAM" id="MobiDB-lite"/>
    </source>
</evidence>
<dbReference type="Pfam" id="PF00664">
    <property type="entry name" value="ABC_membrane"/>
    <property type="match status" value="1"/>
</dbReference>
<feature type="transmembrane region" description="Helical" evidence="8">
    <location>
        <begin position="172"/>
        <end position="189"/>
    </location>
</feature>
<evidence type="ECO:0000313" key="11">
    <source>
        <dbReference type="EMBL" id="GLW68534.1"/>
    </source>
</evidence>
<feature type="transmembrane region" description="Helical" evidence="8">
    <location>
        <begin position="284"/>
        <end position="308"/>
    </location>
</feature>
<dbReference type="EMBL" id="BSSA01000002">
    <property type="protein sequence ID" value="GLW68534.1"/>
    <property type="molecule type" value="Genomic_DNA"/>
</dbReference>
<sequence>MAVAVDRSPRTTPRTADPARLRLRRELTSHPVRLFCALLFALAATGAGLSLPLLVQEVIADFSAHRPLGPDVLLMCAAAVAGALAQTGSGFLLARIGERLAYRLRTRLMEHTLRLPLAVVRAQGVGELAARITSDALLLRQVVEVATQLPLAALTVLATLLVMVWIDWVLTAVTVAALGVLTALVLLIVRRMKGNVTGQQDAVGRIAQRFTATLDALTTVKAYRAEPVAARALAADAERLRVVSLQGARLSALVPAALTLGNQFAMIAVILTGGARLASGDLEVGAFAAFLLYLLQTVPAVSTLATGFGRLQAGLAARDRCNDLLALPPEADPQDTARPAPVPVPDAPAVVFRGVSYTHAGATDAALRGVSFTTARTGLTAVVGASGAGKSTTLALIDRFIHPSSGSITVLGHDAAHWPLDALRARIAYVDQAFTLLEATVRENLQLGRRSTATDHDLDAALEAVGLGEDVARLPQGLDTPIGREADLSGGQRQRMALARALLSDAEIILLDEPTSQLDGLNEQRFRGIVGRLAATRAVIVVAHRLSTVQDAQHVVVMNQGAVLDAGDHRTLLGRCAPYRDLVASQAPAPRAPGPGGPERPALVVTRRATGPRA</sequence>
<dbReference type="SUPFAM" id="SSF52540">
    <property type="entry name" value="P-loop containing nucleoside triphosphate hydrolases"/>
    <property type="match status" value="1"/>
</dbReference>
<dbReference type="InterPro" id="IPR003593">
    <property type="entry name" value="AAA+_ATPase"/>
</dbReference>
<feature type="transmembrane region" description="Helical" evidence="8">
    <location>
        <begin position="72"/>
        <end position="94"/>
    </location>
</feature>
<dbReference type="AlphaFoldDB" id="A0A9W6Q239"/>
<evidence type="ECO:0000256" key="4">
    <source>
        <dbReference type="ARBA" id="ARBA00022840"/>
    </source>
</evidence>
<dbReference type="InterPro" id="IPR027417">
    <property type="entry name" value="P-loop_NTPase"/>
</dbReference>